<gene>
    <name evidence="1" type="ORF">SBW85_07520</name>
</gene>
<dbReference type="Proteomes" id="UP001272325">
    <property type="component" value="Unassembled WGS sequence"/>
</dbReference>
<evidence type="ECO:0000313" key="1">
    <source>
        <dbReference type="EMBL" id="MDW6017625.1"/>
    </source>
</evidence>
<evidence type="ECO:0000313" key="2">
    <source>
        <dbReference type="Proteomes" id="UP001272325"/>
    </source>
</evidence>
<proteinExistence type="predicted"/>
<dbReference type="EMBL" id="JAWRCN010000001">
    <property type="protein sequence ID" value="MDW6017625.1"/>
    <property type="molecule type" value="Genomic_DNA"/>
</dbReference>
<dbReference type="RefSeq" id="WP_020432400.1">
    <property type="nucleotide sequence ID" value="NZ_AP024893.1"/>
</dbReference>
<dbReference type="InterPro" id="IPR009679">
    <property type="entry name" value="Phage_186_CII-like"/>
</dbReference>
<sequence length="160" mass="17994">MTSVIEAALTCEFPQVVNASYSTLKQFNNTAELERLLGKRPGVLPNEINPNQHGHKFGLFDALRLMKLTGDIQILRSIASELGYSLYFLGDYSGISDVELLNSYSQWHAEIGDVNRAIAEALEDGDIEQHEFERIERELRETFTAALALLERLRALVVVN</sequence>
<dbReference type="Pfam" id="PF06892">
    <property type="entry name" value="Phage_CP76"/>
    <property type="match status" value="1"/>
</dbReference>
<keyword evidence="2" id="KW-1185">Reference proteome</keyword>
<protein>
    <submittedName>
        <fullName evidence="1">Phage regulatory CII family protein</fullName>
    </submittedName>
</protein>
<name>A0ABU4IJE6_9VIBR</name>
<reference evidence="1 2" key="1">
    <citation type="submission" date="2023-11" db="EMBL/GenBank/DDBJ databases">
        <title>Plant-associative lifestyle of Vibrio porteresiae and its evolutionary dynamics.</title>
        <authorList>
            <person name="Rameshkumar N."/>
            <person name="Kirti K."/>
        </authorList>
    </citation>
    <scope>NUCLEOTIDE SEQUENCE [LARGE SCALE GENOMIC DNA]</scope>
    <source>
        <strain evidence="1 2">MSSRF60</strain>
    </source>
</reference>
<dbReference type="GeneID" id="94025267"/>
<comment type="caution">
    <text evidence="1">The sequence shown here is derived from an EMBL/GenBank/DDBJ whole genome shotgun (WGS) entry which is preliminary data.</text>
</comment>
<accession>A0ABU4IJE6</accession>
<organism evidence="1 2">
    <name type="scientific">Vibrio plantisponsor</name>
    <dbReference type="NCBI Taxonomy" id="664643"/>
    <lineage>
        <taxon>Bacteria</taxon>
        <taxon>Pseudomonadati</taxon>
        <taxon>Pseudomonadota</taxon>
        <taxon>Gammaproteobacteria</taxon>
        <taxon>Vibrionales</taxon>
        <taxon>Vibrionaceae</taxon>
        <taxon>Vibrio</taxon>
    </lineage>
</organism>